<dbReference type="Gene3D" id="3.40.50.1820">
    <property type="entry name" value="alpha/beta hydrolase"/>
    <property type="match status" value="1"/>
</dbReference>
<evidence type="ECO:0000259" key="1">
    <source>
        <dbReference type="Pfam" id="PF12146"/>
    </source>
</evidence>
<dbReference type="InterPro" id="IPR029058">
    <property type="entry name" value="AB_hydrolase_fold"/>
</dbReference>
<name>A0A9J6FKD7_HAELO</name>
<dbReference type="SUPFAM" id="SSF53474">
    <property type="entry name" value="alpha/beta-Hydrolases"/>
    <property type="match status" value="1"/>
</dbReference>
<dbReference type="Pfam" id="PF12146">
    <property type="entry name" value="Hydrolase_4"/>
    <property type="match status" value="1"/>
</dbReference>
<protein>
    <recommendedName>
        <fullName evidence="1">Serine aminopeptidase S33 domain-containing protein</fullName>
    </recommendedName>
</protein>
<dbReference type="Proteomes" id="UP000821853">
    <property type="component" value="Chromosome 2"/>
</dbReference>
<evidence type="ECO:0000313" key="3">
    <source>
        <dbReference type="Proteomes" id="UP000821853"/>
    </source>
</evidence>
<dbReference type="AlphaFoldDB" id="A0A9J6FKD7"/>
<dbReference type="GO" id="GO:0005886">
    <property type="term" value="C:plasma membrane"/>
    <property type="evidence" value="ECO:0007669"/>
    <property type="project" value="TreeGrafter"/>
</dbReference>
<comment type="caution">
    <text evidence="2">The sequence shown here is derived from an EMBL/GenBank/DDBJ whole genome shotgun (WGS) entry which is preliminary data.</text>
</comment>
<feature type="domain" description="Serine aminopeptidase S33" evidence="1">
    <location>
        <begin position="116"/>
        <end position="218"/>
    </location>
</feature>
<dbReference type="GO" id="GO:0008474">
    <property type="term" value="F:palmitoyl-(protein) hydrolase activity"/>
    <property type="evidence" value="ECO:0007669"/>
    <property type="project" value="TreeGrafter"/>
</dbReference>
<dbReference type="EMBL" id="JABSTR010000004">
    <property type="protein sequence ID" value="KAH9366710.1"/>
    <property type="molecule type" value="Genomic_DNA"/>
</dbReference>
<organism evidence="2 3">
    <name type="scientific">Haemaphysalis longicornis</name>
    <name type="common">Bush tick</name>
    <dbReference type="NCBI Taxonomy" id="44386"/>
    <lineage>
        <taxon>Eukaryota</taxon>
        <taxon>Metazoa</taxon>
        <taxon>Ecdysozoa</taxon>
        <taxon>Arthropoda</taxon>
        <taxon>Chelicerata</taxon>
        <taxon>Arachnida</taxon>
        <taxon>Acari</taxon>
        <taxon>Parasitiformes</taxon>
        <taxon>Ixodida</taxon>
        <taxon>Ixodoidea</taxon>
        <taxon>Ixodidae</taxon>
        <taxon>Haemaphysalinae</taxon>
        <taxon>Haemaphysalis</taxon>
    </lineage>
</organism>
<gene>
    <name evidence="2" type="ORF">HPB48_010385</name>
</gene>
<dbReference type="GO" id="GO:0010008">
    <property type="term" value="C:endosome membrane"/>
    <property type="evidence" value="ECO:0007669"/>
    <property type="project" value="TreeGrafter"/>
</dbReference>
<keyword evidence="3" id="KW-1185">Reference proteome</keyword>
<reference evidence="2 3" key="1">
    <citation type="journal article" date="2020" name="Cell">
        <title>Large-Scale Comparative Analyses of Tick Genomes Elucidate Their Genetic Diversity and Vector Capacities.</title>
        <authorList>
            <consortium name="Tick Genome and Microbiome Consortium (TIGMIC)"/>
            <person name="Jia N."/>
            <person name="Wang J."/>
            <person name="Shi W."/>
            <person name="Du L."/>
            <person name="Sun Y."/>
            <person name="Zhan W."/>
            <person name="Jiang J.F."/>
            <person name="Wang Q."/>
            <person name="Zhang B."/>
            <person name="Ji P."/>
            <person name="Bell-Sakyi L."/>
            <person name="Cui X.M."/>
            <person name="Yuan T.T."/>
            <person name="Jiang B.G."/>
            <person name="Yang W.F."/>
            <person name="Lam T.T."/>
            <person name="Chang Q.C."/>
            <person name="Ding S.J."/>
            <person name="Wang X.J."/>
            <person name="Zhu J.G."/>
            <person name="Ruan X.D."/>
            <person name="Zhao L."/>
            <person name="Wei J.T."/>
            <person name="Ye R.Z."/>
            <person name="Que T.C."/>
            <person name="Du C.H."/>
            <person name="Zhou Y.H."/>
            <person name="Cheng J.X."/>
            <person name="Dai P.F."/>
            <person name="Guo W.B."/>
            <person name="Han X.H."/>
            <person name="Huang E.J."/>
            <person name="Li L.F."/>
            <person name="Wei W."/>
            <person name="Gao Y.C."/>
            <person name="Liu J.Z."/>
            <person name="Shao H.Z."/>
            <person name="Wang X."/>
            <person name="Wang C.C."/>
            <person name="Yang T.C."/>
            <person name="Huo Q.B."/>
            <person name="Li W."/>
            <person name="Chen H.Y."/>
            <person name="Chen S.E."/>
            <person name="Zhou L.G."/>
            <person name="Ni X.B."/>
            <person name="Tian J.H."/>
            <person name="Sheng Y."/>
            <person name="Liu T."/>
            <person name="Pan Y.S."/>
            <person name="Xia L.Y."/>
            <person name="Li J."/>
            <person name="Zhao F."/>
            <person name="Cao W.C."/>
        </authorList>
    </citation>
    <scope>NUCLEOTIDE SEQUENCE [LARGE SCALE GENOMIC DNA]</scope>
    <source>
        <strain evidence="2">HaeL-2018</strain>
    </source>
</reference>
<dbReference type="PANTHER" id="PTHR12277">
    <property type="entry name" value="ALPHA/BETA HYDROLASE DOMAIN-CONTAINING PROTEIN"/>
    <property type="match status" value="1"/>
</dbReference>
<dbReference type="VEuPathDB" id="VectorBase:HLOH_047925"/>
<accession>A0A9J6FKD7</accession>
<evidence type="ECO:0000313" key="2">
    <source>
        <dbReference type="EMBL" id="KAH9366710.1"/>
    </source>
</evidence>
<dbReference type="InterPro" id="IPR022742">
    <property type="entry name" value="Hydrolase_4"/>
</dbReference>
<dbReference type="PANTHER" id="PTHR12277:SF81">
    <property type="entry name" value="PROTEIN ABHD13"/>
    <property type="match status" value="1"/>
</dbReference>
<proteinExistence type="predicted"/>
<dbReference type="OrthoDB" id="446723at2759"/>
<sequence length="324" mass="36106">MSDLSGSRGRSGSGSSTRARWLRRVRLRKFCEALCCPPFPSRIVSKLAFQPPVPSTYSFYVDDYGRLSMTLKKRSDWPYTQMLMRDAIDFFFATTSRGSQVACMFVRCSPFARFTILFSHSNGIDLGRLASWFLELGEHINCNVLGYDYSGYGASTGRPSEEDMYADIDAAWNALSGRYGVLPEHVILYGQSIGTVAAVDLASRCPDVGAVILHSPLASALRVVFRCQSRRTSRFDAFASIDKIAGVVAPVLVIHGTDDDVVNMSHGVALYERCARPVRPLWVEGAGHGDIEFFGEYIERLERFVAVELPKLQAKDRQRKQEAT</sequence>